<protein>
    <recommendedName>
        <fullName evidence="2">Cysteine-rich DPF motif domain-containing protein 1</fullName>
    </recommendedName>
</protein>
<keyword evidence="5" id="KW-1185">Reference proteome</keyword>
<dbReference type="PANTHER" id="PTHR31849:SF1">
    <property type="entry name" value="CYSTEINE-RICH DPF MOTIF DOMAIN-CONTAINING PROTEIN 1"/>
    <property type="match status" value="1"/>
</dbReference>
<dbReference type="PRINTS" id="PR01995">
    <property type="entry name" value="UPF0595"/>
</dbReference>
<dbReference type="KEGG" id="acan:ACA1_257550"/>
<dbReference type="Pfam" id="PF10170">
    <property type="entry name" value="C6_DPF"/>
    <property type="match status" value="1"/>
</dbReference>
<dbReference type="EMBL" id="KB008148">
    <property type="protein sequence ID" value="ELR11555.1"/>
    <property type="molecule type" value="Genomic_DNA"/>
</dbReference>
<evidence type="ECO:0000259" key="3">
    <source>
        <dbReference type="Pfam" id="PF10170"/>
    </source>
</evidence>
<dbReference type="AlphaFoldDB" id="L8GEP1"/>
<organism evidence="4 5">
    <name type="scientific">Acanthamoeba castellanii (strain ATCC 30010 / Neff)</name>
    <dbReference type="NCBI Taxonomy" id="1257118"/>
    <lineage>
        <taxon>Eukaryota</taxon>
        <taxon>Amoebozoa</taxon>
        <taxon>Discosea</taxon>
        <taxon>Longamoebia</taxon>
        <taxon>Centramoebida</taxon>
        <taxon>Acanthamoebidae</taxon>
        <taxon>Acanthamoeba</taxon>
    </lineage>
</organism>
<dbReference type="VEuPathDB" id="AmoebaDB:ACA1_257550"/>
<dbReference type="GeneID" id="14912172"/>
<evidence type="ECO:0000256" key="2">
    <source>
        <dbReference type="ARBA" id="ARBA00014801"/>
    </source>
</evidence>
<dbReference type="PANTHER" id="PTHR31849">
    <property type="entry name" value="CYSTEINE-RICH PDF MOTIF DOMAIN-CONTAINING PROTEIN 1"/>
    <property type="match status" value="1"/>
</dbReference>
<accession>L8GEP1</accession>
<dbReference type="RefSeq" id="XP_004333568.1">
    <property type="nucleotide sequence ID" value="XM_004333520.1"/>
</dbReference>
<reference evidence="4 5" key="1">
    <citation type="journal article" date="2013" name="Genome Biol.">
        <title>Genome of Acanthamoeba castellanii highlights extensive lateral gene transfer and early evolution of tyrosine kinase signaling.</title>
        <authorList>
            <person name="Clarke M."/>
            <person name="Lohan A.J."/>
            <person name="Liu B."/>
            <person name="Lagkouvardos I."/>
            <person name="Roy S."/>
            <person name="Zafar N."/>
            <person name="Bertelli C."/>
            <person name="Schilde C."/>
            <person name="Kianianmomeni A."/>
            <person name="Burglin T.R."/>
            <person name="Frech C."/>
            <person name="Turcotte B."/>
            <person name="Kopec K.O."/>
            <person name="Synnott J.M."/>
            <person name="Choo C."/>
            <person name="Paponov I."/>
            <person name="Finkler A."/>
            <person name="Soon Heng Tan C."/>
            <person name="Hutchins A.P."/>
            <person name="Weinmeier T."/>
            <person name="Rattei T."/>
            <person name="Chu J.S."/>
            <person name="Gimenez G."/>
            <person name="Irimia M."/>
            <person name="Rigden D.J."/>
            <person name="Fitzpatrick D.A."/>
            <person name="Lorenzo-Morales J."/>
            <person name="Bateman A."/>
            <person name="Chiu C.H."/>
            <person name="Tang P."/>
            <person name="Hegemann P."/>
            <person name="Fromm H."/>
            <person name="Raoult D."/>
            <person name="Greub G."/>
            <person name="Miranda-Saavedra D."/>
            <person name="Chen N."/>
            <person name="Nash P."/>
            <person name="Ginger M.L."/>
            <person name="Horn M."/>
            <person name="Schaap P."/>
            <person name="Caler L."/>
            <person name="Loftus B."/>
        </authorList>
    </citation>
    <scope>NUCLEOTIDE SEQUENCE [LARGE SCALE GENOMIC DNA]</scope>
    <source>
        <strain evidence="4 5">Neff</strain>
    </source>
</reference>
<dbReference type="OrthoDB" id="191995at2759"/>
<dbReference type="InterPro" id="IPR018785">
    <property type="entry name" value="CDPF1_dom"/>
</dbReference>
<feature type="domain" description="Cysteine-rich DPF motif" evidence="3">
    <location>
        <begin position="13"/>
        <end position="87"/>
    </location>
</feature>
<sequence>MRGTDDGRWCTTLLRFLEEAYVMRDPFPSPQQHQQQQAALFLGAKCSQCGDDVCQGKQCSLFYAKRFCMTCAAAHKPHFPPEIQKILE</sequence>
<evidence type="ECO:0000313" key="5">
    <source>
        <dbReference type="Proteomes" id="UP000011083"/>
    </source>
</evidence>
<dbReference type="Proteomes" id="UP000011083">
    <property type="component" value="Unassembled WGS sequence"/>
</dbReference>
<evidence type="ECO:0000313" key="4">
    <source>
        <dbReference type="EMBL" id="ELR11555.1"/>
    </source>
</evidence>
<dbReference type="STRING" id="1257118.L8GEP1"/>
<comment type="similarity">
    <text evidence="1">Belongs to the CDPF1 family.</text>
</comment>
<evidence type="ECO:0000256" key="1">
    <source>
        <dbReference type="ARBA" id="ARBA00007917"/>
    </source>
</evidence>
<dbReference type="InterPro" id="IPR042426">
    <property type="entry name" value="CDPF1"/>
</dbReference>
<proteinExistence type="inferred from homology"/>
<name>L8GEP1_ACACF</name>
<gene>
    <name evidence="4" type="ORF">ACA1_257550</name>
</gene>